<accession>A0A4U8S9T1</accession>
<name>A0A4U8S9T1_9HELI</name>
<dbReference type="Proteomes" id="UP000029878">
    <property type="component" value="Unassembled WGS sequence"/>
</dbReference>
<dbReference type="EMBL" id="JRPL02000016">
    <property type="protein sequence ID" value="TLD82764.1"/>
    <property type="molecule type" value="Genomic_DNA"/>
</dbReference>
<comment type="caution">
    <text evidence="1">The sequence shown here is derived from an EMBL/GenBank/DDBJ whole genome shotgun (WGS) entry which is preliminary data.</text>
</comment>
<reference evidence="1 2" key="1">
    <citation type="journal article" date="2014" name="Genome Announc.">
        <title>Draft genome sequences of eight enterohepatic helicobacter species isolated from both laboratory and wild rodents.</title>
        <authorList>
            <person name="Sheh A."/>
            <person name="Shen Z."/>
            <person name="Fox J.G."/>
        </authorList>
    </citation>
    <scope>NUCLEOTIDE SEQUENCE [LARGE SCALE GENOMIC DNA]</scope>
    <source>
        <strain evidence="1 2">ATCC 700114</strain>
    </source>
</reference>
<evidence type="ECO:0000313" key="1">
    <source>
        <dbReference type="EMBL" id="TLD82764.1"/>
    </source>
</evidence>
<sequence>MQGDSRHTQDVNLHIITQGYSNGEEIHTTLEIQGEKLSVSGIIQDNQAIIMNVLSSKGK</sequence>
<dbReference type="OrthoDB" id="5326176at2"/>
<organism evidence="1 2">
    <name type="scientific">Helicobacter trogontum</name>
    <dbReference type="NCBI Taxonomy" id="50960"/>
    <lineage>
        <taxon>Bacteria</taxon>
        <taxon>Pseudomonadati</taxon>
        <taxon>Campylobacterota</taxon>
        <taxon>Epsilonproteobacteria</taxon>
        <taxon>Campylobacterales</taxon>
        <taxon>Helicobacteraceae</taxon>
        <taxon>Helicobacter</taxon>
    </lineage>
</organism>
<evidence type="ECO:0000313" key="2">
    <source>
        <dbReference type="Proteomes" id="UP000029878"/>
    </source>
</evidence>
<protein>
    <submittedName>
        <fullName evidence="1">Uncharacterized protein</fullName>
    </submittedName>
</protein>
<gene>
    <name evidence="1" type="ORF">LS81_006895</name>
</gene>
<dbReference type="AlphaFoldDB" id="A0A4U8S9T1"/>
<proteinExistence type="predicted"/>